<evidence type="ECO:0000256" key="2">
    <source>
        <dbReference type="ARBA" id="ARBA00022475"/>
    </source>
</evidence>
<dbReference type="GO" id="GO:0004984">
    <property type="term" value="F:olfactory receptor activity"/>
    <property type="evidence" value="ECO:0007669"/>
    <property type="project" value="InterPro"/>
</dbReference>
<keyword evidence="5 10" id="KW-0552">Olfaction</keyword>
<dbReference type="PANTHER" id="PTHR21137">
    <property type="entry name" value="ODORANT RECEPTOR"/>
    <property type="match status" value="1"/>
</dbReference>
<evidence type="ECO:0000256" key="7">
    <source>
        <dbReference type="ARBA" id="ARBA00023136"/>
    </source>
</evidence>
<evidence type="ECO:0000256" key="5">
    <source>
        <dbReference type="ARBA" id="ARBA00022725"/>
    </source>
</evidence>
<feature type="transmembrane region" description="Helical" evidence="10">
    <location>
        <begin position="383"/>
        <end position="405"/>
    </location>
</feature>
<evidence type="ECO:0000256" key="1">
    <source>
        <dbReference type="ARBA" id="ARBA00004651"/>
    </source>
</evidence>
<comment type="caution">
    <text evidence="10">Lacks conserved residue(s) required for the propagation of feature annotation.</text>
</comment>
<accession>A0A3G2KX43</accession>
<evidence type="ECO:0000313" key="11">
    <source>
        <dbReference type="EMBL" id="AYN64396.1"/>
    </source>
</evidence>
<keyword evidence="9 10" id="KW-0807">Transducer</keyword>
<keyword evidence="2" id="KW-1003">Cell membrane</keyword>
<dbReference type="GO" id="GO:0005549">
    <property type="term" value="F:odorant binding"/>
    <property type="evidence" value="ECO:0007669"/>
    <property type="project" value="InterPro"/>
</dbReference>
<keyword evidence="6 10" id="KW-1133">Transmembrane helix</keyword>
<name>A0A3G2KX43_9NEOP</name>
<comment type="subcellular location">
    <subcellularLocation>
        <location evidence="1 10">Cell membrane</location>
        <topology evidence="1 10">Multi-pass membrane protein</topology>
    </subcellularLocation>
</comment>
<keyword evidence="8 10" id="KW-0675">Receptor</keyword>
<feature type="transmembrane region" description="Helical" evidence="10">
    <location>
        <begin position="54"/>
        <end position="73"/>
    </location>
</feature>
<dbReference type="Pfam" id="PF02949">
    <property type="entry name" value="7tm_6"/>
    <property type="match status" value="1"/>
</dbReference>
<evidence type="ECO:0000256" key="10">
    <source>
        <dbReference type="RuleBase" id="RU351113"/>
    </source>
</evidence>
<dbReference type="GO" id="GO:0005886">
    <property type="term" value="C:plasma membrane"/>
    <property type="evidence" value="ECO:0007669"/>
    <property type="project" value="UniProtKB-SubCell"/>
</dbReference>
<dbReference type="GO" id="GO:0007165">
    <property type="term" value="P:signal transduction"/>
    <property type="evidence" value="ECO:0007669"/>
    <property type="project" value="UniProtKB-KW"/>
</dbReference>
<keyword evidence="3 10" id="KW-0716">Sensory transduction</keyword>
<reference evidence="11" key="1">
    <citation type="journal article" date="2018" name="Front. Physiol.">
        <title>Antennal Transcriptome Analysis of the Chemosensory Gene Families From Trichoptera and Basal Lepidoptera.</title>
        <authorList>
            <person name="Yuvaraj J.K."/>
            <person name="Andersson M.N."/>
            <person name="Zhang D.D."/>
            <person name="Lofstedt C."/>
        </authorList>
    </citation>
    <scope>NUCLEOTIDE SEQUENCE</scope>
</reference>
<evidence type="ECO:0000256" key="8">
    <source>
        <dbReference type="ARBA" id="ARBA00023170"/>
    </source>
</evidence>
<sequence length="485" mass="56619">MVKIESRRKGRTTKSERKRLFEFQKKLTKYVGIGMFKITENGDYDNFPHRRYRIYSLAIVTLILFLFIALEVVELFRDASDFERLTFQMSLIPSQILNIIKTLSMMYYHKKITNLITILEKSATDIYVSSFHIIKTDKNCLFLSKLYTVILVMCVLYFATPSLQTIYSKNTYFYDNKTITSVLIKNRLPVSTYSPFKINDEFTFCIMLFYQMFTLIYQSFIVCTNDCFAASILMHISCQFITVQLMMKNIHRNAIYYLRSKRLEKNSYEHTDRSGRMKLNYFDFDKTKFAFYVSNITDEKLLEECRFIINNRNTSFSEFSSDEISESMEIFLIDAVKLLEMTIECMKEFEYIFRHGFFGQIITSVIVICLSFYPLVGMKDADCIKLVGGSLMMMVFMPQLALVTWNCTNITIEAEKVATAAFCCPWYEANAKFRKTLTIAVSSAQRPQIIKACSGLIPLSNETFIDLVTRSYSAFAIVMSFKKQL</sequence>
<comment type="similarity">
    <text evidence="10">Belongs to the insect chemoreceptor superfamily. Heteromeric odorant receptor channel (TC 1.A.69) family.</text>
</comment>
<evidence type="ECO:0000256" key="4">
    <source>
        <dbReference type="ARBA" id="ARBA00022692"/>
    </source>
</evidence>
<evidence type="ECO:0000256" key="3">
    <source>
        <dbReference type="ARBA" id="ARBA00022606"/>
    </source>
</evidence>
<proteinExistence type="evidence at transcript level"/>
<feature type="transmembrane region" description="Helical" evidence="10">
    <location>
        <begin position="85"/>
        <end position="108"/>
    </location>
</feature>
<organism evidence="11">
    <name type="scientific">Rhyacophila nubila</name>
    <dbReference type="NCBI Taxonomy" id="1876001"/>
    <lineage>
        <taxon>Eukaryota</taxon>
        <taxon>Metazoa</taxon>
        <taxon>Ecdysozoa</taxon>
        <taxon>Arthropoda</taxon>
        <taxon>Hexapoda</taxon>
        <taxon>Insecta</taxon>
        <taxon>Pterygota</taxon>
        <taxon>Neoptera</taxon>
        <taxon>Endopterygota</taxon>
        <taxon>Trichoptera</taxon>
        <taxon>Integripalpia</taxon>
        <taxon>Rhyacophiloidea</taxon>
        <taxon>Rhyacophilidae</taxon>
        <taxon>Rhyacophila</taxon>
    </lineage>
</organism>
<feature type="transmembrane region" description="Helical" evidence="10">
    <location>
        <begin position="357"/>
        <end position="376"/>
    </location>
</feature>
<feature type="transmembrane region" description="Helical" evidence="10">
    <location>
        <begin position="140"/>
        <end position="159"/>
    </location>
</feature>
<keyword evidence="4 10" id="KW-0812">Transmembrane</keyword>
<dbReference type="PANTHER" id="PTHR21137:SF35">
    <property type="entry name" value="ODORANT RECEPTOR 19A-RELATED"/>
    <property type="match status" value="1"/>
</dbReference>
<dbReference type="InterPro" id="IPR004117">
    <property type="entry name" value="7tm6_olfct_rcpt"/>
</dbReference>
<dbReference type="EMBL" id="MH723593">
    <property type="protein sequence ID" value="AYN64396.1"/>
    <property type="molecule type" value="mRNA"/>
</dbReference>
<evidence type="ECO:0000256" key="6">
    <source>
        <dbReference type="ARBA" id="ARBA00022989"/>
    </source>
</evidence>
<protein>
    <recommendedName>
        <fullName evidence="10">Odorant receptor</fullName>
    </recommendedName>
</protein>
<evidence type="ECO:0000256" key="9">
    <source>
        <dbReference type="ARBA" id="ARBA00023224"/>
    </source>
</evidence>
<dbReference type="AlphaFoldDB" id="A0A3G2KX43"/>
<keyword evidence="7 10" id="KW-0472">Membrane</keyword>